<organism evidence="1 2">
    <name type="scientific">Pseudomonas syringae pv. spinaceae</name>
    <dbReference type="NCBI Taxonomy" id="264459"/>
    <lineage>
        <taxon>Bacteria</taxon>
        <taxon>Pseudomonadati</taxon>
        <taxon>Pseudomonadota</taxon>
        <taxon>Gammaproteobacteria</taxon>
        <taxon>Pseudomonadales</taxon>
        <taxon>Pseudomonadaceae</taxon>
        <taxon>Pseudomonas</taxon>
        <taxon>Pseudomonas syringae</taxon>
    </lineage>
</organism>
<accession>A0A0Q0E110</accession>
<evidence type="ECO:0000313" key="2">
    <source>
        <dbReference type="Proteomes" id="UP000050384"/>
    </source>
</evidence>
<gene>
    <name evidence="1" type="ORF">ALO94_201063</name>
</gene>
<dbReference type="Proteomes" id="UP000050384">
    <property type="component" value="Unassembled WGS sequence"/>
</dbReference>
<dbReference type="AlphaFoldDB" id="A0A0Q0E110"/>
<reference evidence="1 2" key="1">
    <citation type="submission" date="2015-09" db="EMBL/GenBank/DDBJ databases">
        <title>Genome announcement of multiple Pseudomonas syringae strains.</title>
        <authorList>
            <person name="Thakur S."/>
            <person name="Wang P.W."/>
            <person name="Gong Y."/>
            <person name="Weir B.S."/>
            <person name="Guttman D.S."/>
        </authorList>
    </citation>
    <scope>NUCLEOTIDE SEQUENCE [LARGE SCALE GENOMIC DNA]</scope>
    <source>
        <strain evidence="1 2">ICMP16929</strain>
    </source>
</reference>
<protein>
    <submittedName>
        <fullName evidence="1">Uncharacterized protein</fullName>
    </submittedName>
</protein>
<name>A0A0Q0E110_PSESX</name>
<sequence length="113" mass="12363">MRAEIQPAVGQPLDFRRLLQAPVLPAALQRTASQSATPVAFVQPAVQSDGQLEQRALQVQLHLLRLERALTINQQGAQRSVASLNADAFHIEGRTLRLIQPGSERKALQAIVL</sequence>
<comment type="caution">
    <text evidence="1">The sequence shown here is derived from an EMBL/GenBank/DDBJ whole genome shotgun (WGS) entry which is preliminary data.</text>
</comment>
<evidence type="ECO:0000313" key="1">
    <source>
        <dbReference type="EMBL" id="KPY79165.1"/>
    </source>
</evidence>
<proteinExistence type="predicted"/>
<dbReference type="EMBL" id="LJRI01001019">
    <property type="protein sequence ID" value="KPY79165.1"/>
    <property type="molecule type" value="Genomic_DNA"/>
</dbReference>